<evidence type="ECO:0000313" key="3">
    <source>
        <dbReference type="Proteomes" id="UP000029867"/>
    </source>
</evidence>
<evidence type="ECO:0000313" key="2">
    <source>
        <dbReference type="EMBL" id="KGK38181.1"/>
    </source>
</evidence>
<feature type="compositionally biased region" description="Polar residues" evidence="1">
    <location>
        <begin position="14"/>
        <end position="28"/>
    </location>
</feature>
<reference evidence="3" key="1">
    <citation type="journal article" date="2014" name="Microb. Cell Fact.">
        <title>Exploiting Issatchenkia orientalis SD108 for succinic acid production.</title>
        <authorList>
            <person name="Xiao H."/>
            <person name="Shao Z."/>
            <person name="Jiang Y."/>
            <person name="Dole S."/>
            <person name="Zhao H."/>
        </authorList>
    </citation>
    <scope>NUCLEOTIDE SEQUENCE [LARGE SCALE GENOMIC DNA]</scope>
    <source>
        <strain evidence="3">SD108</strain>
    </source>
</reference>
<sequence>MSRLTGSDLHLTFRNWSTSGSDDSANSESDLEPDLQDLGTQRNSINLSTVSGLNGPNSLYEGAPGLNAEARAPPNWGSSLVSHINPNTRDRYSLRSTEGGIIGGIRRRGSIHVNPDLSVRTLDDNEGDETTEDFMDNWVYGHSFFQSHAEHEALANHSRLIHQNGLSAMMNNVLSCRSAGEDKQDAQPKKRSYLQACLGGTSTPSQYISKSSLKDKFQPSMYLQNGSFFSVCDLINGNKIQLKFADVNYQDLKTSGVIQIGDVTLSFSGEIVDYQHNDLRLNCEKQFIDGNIFNNLLRNRLVFSKRFDRLFDETPRKHSSEKNYLPFSMNRLGYILSNSTSSKIQNLISCSTRITPSKPRKFPNGSIFSQVQSWHDSSVDVYKSLSRWFELPPLNQYSSTPSPPTPPHSYSHHRCVNTPENLLTCIDCLNSMNSNFVFLKLEIDIQDLFEQSHRELENLYILPDGIFKKRRKFKKLSKRYNSDRNRGSTKYSNSSMKNRTTSASYETLKINGEHTIAVKHSRLENNKISARPNIQYNENSQIYRKDLLEHKHLCGVNVDFLNDYDLFGDTDEDLTDTMDFTDNEDVSDNYMPSHNVPDDTLAAVWPLSTERLMEHHPLIDPEIASNDGDASDEYDNSYTLSFNGNRSRRLSRLLFSIGLNSDRPSYQDHPVPASQLYKNDASRLSLKLIATINRSTGDLNIIPANLDPNLWTTSEVDGELFDNVETFGKVFNLFMNSSKESIFDTESTRNLKNWLINERFEETNYVKTLLALQVLSNPGIVHAYKKRKNSFLKKLSSSNKYLALTIPNTQPNKFKKFKVNSDKVELPHKIMHDELTNLAGAISKFDVDNDRVLTFKSGKIPTGSNISSSFSFAYE</sequence>
<organism evidence="2 3">
    <name type="scientific">Pichia kudriavzevii</name>
    <name type="common">Yeast</name>
    <name type="synonym">Issatchenkia orientalis</name>
    <dbReference type="NCBI Taxonomy" id="4909"/>
    <lineage>
        <taxon>Eukaryota</taxon>
        <taxon>Fungi</taxon>
        <taxon>Dikarya</taxon>
        <taxon>Ascomycota</taxon>
        <taxon>Saccharomycotina</taxon>
        <taxon>Pichiomycetes</taxon>
        <taxon>Pichiales</taxon>
        <taxon>Pichiaceae</taxon>
        <taxon>Pichia</taxon>
    </lineage>
</organism>
<feature type="compositionally biased region" description="Polar residues" evidence="1">
    <location>
        <begin position="488"/>
        <end position="500"/>
    </location>
</feature>
<dbReference type="Proteomes" id="UP000029867">
    <property type="component" value="Unassembled WGS sequence"/>
</dbReference>
<comment type="caution">
    <text evidence="2">The sequence shown here is derived from an EMBL/GenBank/DDBJ whole genome shotgun (WGS) entry which is preliminary data.</text>
</comment>
<dbReference type="EMBL" id="JQFK01000023">
    <property type="protein sequence ID" value="KGK38181.1"/>
    <property type="molecule type" value="Genomic_DNA"/>
</dbReference>
<evidence type="ECO:0000256" key="1">
    <source>
        <dbReference type="SAM" id="MobiDB-lite"/>
    </source>
</evidence>
<proteinExistence type="predicted"/>
<dbReference type="HOGENOM" id="CLU_328462_0_0_1"/>
<dbReference type="AlphaFoldDB" id="A0A099P278"/>
<feature type="region of interest" description="Disordered" evidence="1">
    <location>
        <begin position="478"/>
        <end position="500"/>
    </location>
</feature>
<feature type="region of interest" description="Disordered" evidence="1">
    <location>
        <begin position="13"/>
        <end position="41"/>
    </location>
</feature>
<name>A0A099P278_PICKU</name>
<protein>
    <submittedName>
        <fullName evidence="2">Uncharacterized protein</fullName>
    </submittedName>
</protein>
<dbReference type="VEuPathDB" id="FungiDB:C5L36_0B02550"/>
<gene>
    <name evidence="2" type="ORF">JL09_g2678</name>
</gene>
<accession>A0A099P278</accession>